<dbReference type="InParanoid" id="A2DW34"/>
<evidence type="ECO:0000313" key="1">
    <source>
        <dbReference type="EMBL" id="EAY15335.1"/>
    </source>
</evidence>
<dbReference type="EMBL" id="DS113257">
    <property type="protein sequence ID" value="EAY15335.1"/>
    <property type="molecule type" value="Genomic_DNA"/>
</dbReference>
<dbReference type="RefSeq" id="XP_001327558.1">
    <property type="nucleotide sequence ID" value="XM_001327523.1"/>
</dbReference>
<dbReference type="VEuPathDB" id="TrichDB:TVAGG3_0805130"/>
<evidence type="ECO:0000313" key="2">
    <source>
        <dbReference type="Proteomes" id="UP000001542"/>
    </source>
</evidence>
<reference evidence="1" key="2">
    <citation type="journal article" date="2007" name="Science">
        <title>Draft genome sequence of the sexually transmitted pathogen Trichomonas vaginalis.</title>
        <authorList>
            <person name="Carlton J.M."/>
            <person name="Hirt R.P."/>
            <person name="Silva J.C."/>
            <person name="Delcher A.L."/>
            <person name="Schatz M."/>
            <person name="Zhao Q."/>
            <person name="Wortman J.R."/>
            <person name="Bidwell S.L."/>
            <person name="Alsmark U.C.M."/>
            <person name="Besteiro S."/>
            <person name="Sicheritz-Ponten T."/>
            <person name="Noel C.J."/>
            <person name="Dacks J.B."/>
            <person name="Foster P.G."/>
            <person name="Simillion C."/>
            <person name="Van de Peer Y."/>
            <person name="Miranda-Saavedra D."/>
            <person name="Barton G.J."/>
            <person name="Westrop G.D."/>
            <person name="Mueller S."/>
            <person name="Dessi D."/>
            <person name="Fiori P.L."/>
            <person name="Ren Q."/>
            <person name="Paulsen I."/>
            <person name="Zhang H."/>
            <person name="Bastida-Corcuera F.D."/>
            <person name="Simoes-Barbosa A."/>
            <person name="Brown M.T."/>
            <person name="Hayes R.D."/>
            <person name="Mukherjee M."/>
            <person name="Okumura C.Y."/>
            <person name="Schneider R."/>
            <person name="Smith A.J."/>
            <person name="Vanacova S."/>
            <person name="Villalvazo M."/>
            <person name="Haas B.J."/>
            <person name="Pertea M."/>
            <person name="Feldblyum T.V."/>
            <person name="Utterback T.R."/>
            <person name="Shu C.L."/>
            <person name="Osoegawa K."/>
            <person name="de Jong P.J."/>
            <person name="Hrdy I."/>
            <person name="Horvathova L."/>
            <person name="Zubacova Z."/>
            <person name="Dolezal P."/>
            <person name="Malik S.B."/>
            <person name="Logsdon J.M. Jr."/>
            <person name="Henze K."/>
            <person name="Gupta A."/>
            <person name="Wang C.C."/>
            <person name="Dunne R.L."/>
            <person name="Upcroft J.A."/>
            <person name="Upcroft P."/>
            <person name="White O."/>
            <person name="Salzberg S.L."/>
            <person name="Tang P."/>
            <person name="Chiu C.-H."/>
            <person name="Lee Y.-S."/>
            <person name="Embley T.M."/>
            <person name="Coombs G.H."/>
            <person name="Mottram J.C."/>
            <person name="Tachezy J."/>
            <person name="Fraser-Liggett C.M."/>
            <person name="Johnson P.J."/>
        </authorList>
    </citation>
    <scope>NUCLEOTIDE SEQUENCE [LARGE SCALE GENOMIC DNA]</scope>
    <source>
        <strain evidence="1">G3</strain>
    </source>
</reference>
<reference evidence="1" key="1">
    <citation type="submission" date="2006-10" db="EMBL/GenBank/DDBJ databases">
        <authorList>
            <person name="Amadeo P."/>
            <person name="Zhao Q."/>
            <person name="Wortman J."/>
            <person name="Fraser-Liggett C."/>
            <person name="Carlton J."/>
        </authorList>
    </citation>
    <scope>NUCLEOTIDE SEQUENCE</scope>
    <source>
        <strain evidence="1">G3</strain>
    </source>
</reference>
<dbReference type="VEuPathDB" id="TrichDB:TVAG_224110"/>
<sequence>MDDGINNNVGVEKIPSPINYSSKDEYYQALKIWFRRTKQNIHFENIVTTMSAFYCRPKIDTSYKIEPKVPIKSPQILQLLNIIIEDSPIEQNQQFNNMTRPRDPFISEFLPTNSWNSYQLDEFPDPNNFGTYESYKESMIKWIYYFSNKIPSEKIPYEPKYFADSIGLQNFKKERFVHKELQKIEPLKAQYDRFPKTPVKFKDVLVLRDLKRGYMNQYNQIELPFASAFILDSEMYGIDDYSAFYTPPPISKSLRMSESIQKVRSIPRKYPYLSLQDYHDLLIAFFIFYFSDNASGMSFIFNSPYSNYALIKATNMFSYNVPYVNYFPPMSEKSVKDSSNALIISFTNALYNMHYVICAKEVLRQAKLSADSYIIKDVVDFANDCMSYFEKEHSSKLVEWLLQDFDLKYDCATSIVIIILLQRKFFPTLFEIFAHYIIHFINVISGYPHCADRFVSAIINSVEVKFSLVIAIIKCDIPSGLTFAYNPQALSMIEVAINSCTDKKELEKMDCEWFTTRFIQCVVNVDSEYGIQFAYISLALSKLMKRMIESKMTKQRKNVLKDIISYLSTMCGEEIRNSSIRAMMLKSLSNLAMTKEFQDFVFSQRGSPIVERYISASLNNDEVAYGATMILKRGLRGLMKDDRFHAKLRNFFSPFMKLLSCTGPETTSLMLRILALVINEKSPKFKQEQRAQVDVFMVLSTLPPDLALLFQIFDEGGFCTRKAAAIVVKGACSSKARKNRHIFEESLKAHPSCHPLVAKIGTKQTSAIKRTVSSGFKK</sequence>
<dbReference type="Proteomes" id="UP000001542">
    <property type="component" value="Unassembled WGS sequence"/>
</dbReference>
<dbReference type="AlphaFoldDB" id="A2DW34"/>
<organism evidence="1 2">
    <name type="scientific">Trichomonas vaginalis (strain ATCC PRA-98 / G3)</name>
    <dbReference type="NCBI Taxonomy" id="412133"/>
    <lineage>
        <taxon>Eukaryota</taxon>
        <taxon>Metamonada</taxon>
        <taxon>Parabasalia</taxon>
        <taxon>Trichomonadida</taxon>
        <taxon>Trichomonadidae</taxon>
        <taxon>Trichomonas</taxon>
    </lineage>
</organism>
<accession>A2DW34</accession>
<keyword evidence="2" id="KW-1185">Reference proteome</keyword>
<protein>
    <submittedName>
        <fullName evidence="1">Uncharacterized protein</fullName>
    </submittedName>
</protein>
<dbReference type="InterPro" id="IPR016024">
    <property type="entry name" value="ARM-type_fold"/>
</dbReference>
<dbReference type="SUPFAM" id="SSF48371">
    <property type="entry name" value="ARM repeat"/>
    <property type="match status" value="1"/>
</dbReference>
<name>A2DW34_TRIV3</name>
<proteinExistence type="predicted"/>
<dbReference type="KEGG" id="tva:4773324"/>
<gene>
    <name evidence="1" type="ORF">TVAG_224110</name>
</gene>